<dbReference type="SUPFAM" id="SSF52172">
    <property type="entry name" value="CheY-like"/>
    <property type="match status" value="1"/>
</dbReference>
<dbReference type="Pfam" id="PF00072">
    <property type="entry name" value="Response_reg"/>
    <property type="match status" value="1"/>
</dbReference>
<keyword evidence="4" id="KW-1185">Reference proteome</keyword>
<dbReference type="Proteomes" id="UP001596163">
    <property type="component" value="Unassembled WGS sequence"/>
</dbReference>
<dbReference type="InterPro" id="IPR001789">
    <property type="entry name" value="Sig_transdc_resp-reg_receiver"/>
</dbReference>
<evidence type="ECO:0000256" key="1">
    <source>
        <dbReference type="PROSITE-ProRule" id="PRU00169"/>
    </source>
</evidence>
<protein>
    <submittedName>
        <fullName evidence="3">Response regulator</fullName>
    </submittedName>
</protein>
<feature type="modified residue" description="4-aspartylphosphate" evidence="1">
    <location>
        <position position="59"/>
    </location>
</feature>
<organism evidence="3 4">
    <name type="scientific">Algoriphagus aquatilis</name>
    <dbReference type="NCBI Taxonomy" id="490186"/>
    <lineage>
        <taxon>Bacteria</taxon>
        <taxon>Pseudomonadati</taxon>
        <taxon>Bacteroidota</taxon>
        <taxon>Cytophagia</taxon>
        <taxon>Cytophagales</taxon>
        <taxon>Cyclobacteriaceae</taxon>
        <taxon>Algoriphagus</taxon>
    </lineage>
</organism>
<keyword evidence="1" id="KW-0597">Phosphoprotein</keyword>
<gene>
    <name evidence="3" type="ORF">ACFPIK_00370</name>
</gene>
<dbReference type="Gene3D" id="3.40.50.2300">
    <property type="match status" value="1"/>
</dbReference>
<dbReference type="SMART" id="SM00448">
    <property type="entry name" value="REC"/>
    <property type="match status" value="1"/>
</dbReference>
<dbReference type="PROSITE" id="PS50110">
    <property type="entry name" value="RESPONSE_REGULATORY"/>
    <property type="match status" value="1"/>
</dbReference>
<accession>A0ABW0BRF6</accession>
<feature type="domain" description="Response regulatory" evidence="2">
    <location>
        <begin position="8"/>
        <end position="123"/>
    </location>
</feature>
<evidence type="ECO:0000313" key="3">
    <source>
        <dbReference type="EMBL" id="MFC5190200.1"/>
    </source>
</evidence>
<sequence>MTQIKKRQIAVLDDDQIQHILFRKRATQLALDIQLDFFEEPETLLEFMKSNEVETIISDLNLESMSGWLFIEVLFKTGFEGKLFIVTASIIPADRTKAKKEKRIQGFYEKPLSDSDLIQILTA</sequence>
<dbReference type="RefSeq" id="WP_377911048.1">
    <property type="nucleotide sequence ID" value="NZ_JBHSKS010000001.1"/>
</dbReference>
<evidence type="ECO:0000259" key="2">
    <source>
        <dbReference type="PROSITE" id="PS50110"/>
    </source>
</evidence>
<evidence type="ECO:0000313" key="4">
    <source>
        <dbReference type="Proteomes" id="UP001596163"/>
    </source>
</evidence>
<dbReference type="EMBL" id="JBHSKS010000001">
    <property type="protein sequence ID" value="MFC5190200.1"/>
    <property type="molecule type" value="Genomic_DNA"/>
</dbReference>
<proteinExistence type="predicted"/>
<comment type="caution">
    <text evidence="3">The sequence shown here is derived from an EMBL/GenBank/DDBJ whole genome shotgun (WGS) entry which is preliminary data.</text>
</comment>
<reference evidence="4" key="1">
    <citation type="journal article" date="2019" name="Int. J. Syst. Evol. Microbiol.">
        <title>The Global Catalogue of Microorganisms (GCM) 10K type strain sequencing project: providing services to taxonomists for standard genome sequencing and annotation.</title>
        <authorList>
            <consortium name="The Broad Institute Genomics Platform"/>
            <consortium name="The Broad Institute Genome Sequencing Center for Infectious Disease"/>
            <person name="Wu L."/>
            <person name="Ma J."/>
        </authorList>
    </citation>
    <scope>NUCLEOTIDE SEQUENCE [LARGE SCALE GENOMIC DNA]</scope>
    <source>
        <strain evidence="4">CGMCC 1.7030</strain>
    </source>
</reference>
<dbReference type="InterPro" id="IPR011006">
    <property type="entry name" value="CheY-like_superfamily"/>
</dbReference>
<name>A0ABW0BRF6_9BACT</name>